<evidence type="ECO:0000313" key="2">
    <source>
        <dbReference type="EMBL" id="QCY69506.1"/>
    </source>
</evidence>
<keyword evidence="3" id="KW-1185">Reference proteome</keyword>
<dbReference type="EMBL" id="CP040812">
    <property type="protein sequence ID" value="QCY69506.1"/>
    <property type="molecule type" value="Genomic_DNA"/>
</dbReference>
<gene>
    <name evidence="2" type="ORF">FHG64_08945</name>
</gene>
<feature type="chain" id="PRO_5023069226" evidence="1">
    <location>
        <begin position="24"/>
        <end position="258"/>
    </location>
</feature>
<dbReference type="OrthoDB" id="1142271at2"/>
<feature type="signal peptide" evidence="1">
    <location>
        <begin position="1"/>
        <end position="23"/>
    </location>
</feature>
<protein>
    <submittedName>
        <fullName evidence="2">Glutamate dehydrogenase</fullName>
    </submittedName>
</protein>
<accession>A0A5B7X1Y5</accession>
<evidence type="ECO:0000313" key="3">
    <source>
        <dbReference type="Proteomes" id="UP000309016"/>
    </source>
</evidence>
<name>A0A5B7X1Y5_9FLAO</name>
<dbReference type="AlphaFoldDB" id="A0A5B7X1Y5"/>
<dbReference type="Gene3D" id="2.40.160.20">
    <property type="match status" value="1"/>
</dbReference>
<evidence type="ECO:0000256" key="1">
    <source>
        <dbReference type="SAM" id="SignalP"/>
    </source>
</evidence>
<reference evidence="2 3" key="1">
    <citation type="submission" date="2019-06" db="EMBL/GenBank/DDBJ databases">
        <title>Complete genome sequence of Antarcticibacterium flavum KCTC 52984T from an Antarctic marine sediment.</title>
        <authorList>
            <person name="Lee Y.M."/>
            <person name="Shin S.C."/>
        </authorList>
    </citation>
    <scope>NUCLEOTIDE SEQUENCE [LARGE SCALE GENOMIC DNA]</scope>
    <source>
        <strain evidence="2 3">KCTC 52984</strain>
    </source>
</reference>
<dbReference type="RefSeq" id="WP_139066073.1">
    <property type="nucleotide sequence ID" value="NZ_CP040812.1"/>
</dbReference>
<sequence length="258" mass="29528">MAKFRILVFSIIFCALSTQRAGAQIGISHEVGVILGPASFFTDYGERWNLKNNIENAGFGIGFVHYMNFAYQAECNCYPTQNYFSDHFKIRTEMDYLFSDLEHYGPVANKDSEGGRLLRAMHGRTQLLEIGAALEYYPLSIKDYTSFGLRFSPFIAAGFHFVYFKPTAWSDLGEIDNPKVIFPTFIGGIDLDGGSTWSLQGSIGTRYRLNLVSDLVVEARWNYYDTDWLDGLNIEAPQNKYNDFVMWFTVGYVYYLNY</sequence>
<dbReference type="KEGG" id="afla:FHG64_08945"/>
<dbReference type="NCBIfam" id="NF047659">
    <property type="entry name" value="THC0290_0291_fam"/>
    <property type="match status" value="1"/>
</dbReference>
<organism evidence="2 3">
    <name type="scientific">Antarcticibacterium flavum</name>
    <dbReference type="NCBI Taxonomy" id="2058175"/>
    <lineage>
        <taxon>Bacteria</taxon>
        <taxon>Pseudomonadati</taxon>
        <taxon>Bacteroidota</taxon>
        <taxon>Flavobacteriia</taxon>
        <taxon>Flavobacteriales</taxon>
        <taxon>Flavobacteriaceae</taxon>
        <taxon>Antarcticibacterium</taxon>
    </lineage>
</organism>
<dbReference type="Proteomes" id="UP000309016">
    <property type="component" value="Chromosome"/>
</dbReference>
<keyword evidence="1" id="KW-0732">Signal</keyword>
<proteinExistence type="predicted"/>